<dbReference type="InterPro" id="IPR005945">
    <property type="entry name" value="Pro_imino_pep"/>
</dbReference>
<comment type="caution">
    <text evidence="6">The sequence shown here is derived from an EMBL/GenBank/DDBJ whole genome shotgun (WGS) entry which is preliminary data.</text>
</comment>
<dbReference type="Gene3D" id="3.40.50.1820">
    <property type="entry name" value="alpha/beta hydrolase"/>
    <property type="match status" value="1"/>
</dbReference>
<keyword evidence="7" id="KW-1185">Reference proteome</keyword>
<feature type="domain" description="AB hydrolase-1" evidence="5">
    <location>
        <begin position="70"/>
        <end position="324"/>
    </location>
</feature>
<sequence>MRNTILLLSLLLGLSSCKNNKESKTISSDSNSLETVDNSTKGVKMIPIKTPVGEFKVWTKKMGNNPTIKVLLLHGGPGATHEYFKIFDDYFPAANIEYYYYDQLESAYSDQPNNKELWSVDRYVDEVEQVRKALGLNKDNFYLLGSSWGGLLSMEYALKYQDNLKGLIISNMMASIPDYITYANAVLAPQLDPNVLAEIRALEAKADYANPRYTELIHTHYYPKHVLRMPLDEWPEEVNKAMSNINEDLYVTMQGPSEFGVVGDAKLKNWDITTELSKITIPTLTIGGEYDTMDPKHMAWIATEVQNGQYLHCPNGSHFAMHDDAENYFSGVIKFIKKIDQESKKQ</sequence>
<evidence type="ECO:0000259" key="5">
    <source>
        <dbReference type="Pfam" id="PF00561"/>
    </source>
</evidence>
<dbReference type="Pfam" id="PF00561">
    <property type="entry name" value="Abhydrolase_1"/>
    <property type="match status" value="1"/>
</dbReference>
<protein>
    <submittedName>
        <fullName evidence="6">Proline iminopeptidase</fullName>
    </submittedName>
</protein>
<feature type="active site" description="Proton donor" evidence="4">
    <location>
        <position position="318"/>
    </location>
</feature>
<evidence type="ECO:0000256" key="3">
    <source>
        <dbReference type="PIRNR" id="PIRNR005539"/>
    </source>
</evidence>
<evidence type="ECO:0000256" key="2">
    <source>
        <dbReference type="ARBA" id="ARBA00022801"/>
    </source>
</evidence>
<evidence type="ECO:0000256" key="4">
    <source>
        <dbReference type="PIRSR" id="PIRSR005539-1"/>
    </source>
</evidence>
<evidence type="ECO:0000256" key="1">
    <source>
        <dbReference type="ARBA" id="ARBA00010088"/>
    </source>
</evidence>
<dbReference type="GO" id="GO:0016020">
    <property type="term" value="C:membrane"/>
    <property type="evidence" value="ECO:0007669"/>
    <property type="project" value="TreeGrafter"/>
</dbReference>
<dbReference type="InterPro" id="IPR000073">
    <property type="entry name" value="AB_hydrolase_1"/>
</dbReference>
<dbReference type="InterPro" id="IPR050266">
    <property type="entry name" value="AB_hydrolase_sf"/>
</dbReference>
<dbReference type="NCBIfam" id="TIGR01250">
    <property type="entry name" value="pro_imino_pep_2"/>
    <property type="match status" value="1"/>
</dbReference>
<dbReference type="EMBL" id="BMWP01000011">
    <property type="protein sequence ID" value="GGW34755.1"/>
    <property type="molecule type" value="Genomic_DNA"/>
</dbReference>
<dbReference type="PANTHER" id="PTHR43798:SF33">
    <property type="entry name" value="HYDROLASE, PUTATIVE (AFU_ORTHOLOGUE AFUA_2G14860)-RELATED"/>
    <property type="match status" value="1"/>
</dbReference>
<dbReference type="SUPFAM" id="SSF53474">
    <property type="entry name" value="alpha/beta-Hydrolases"/>
    <property type="match status" value="1"/>
</dbReference>
<comment type="similarity">
    <text evidence="1 3">Belongs to the peptidase S33 family.</text>
</comment>
<keyword evidence="2 3" id="KW-0378">Hydrolase</keyword>
<dbReference type="PANTHER" id="PTHR43798">
    <property type="entry name" value="MONOACYLGLYCEROL LIPASE"/>
    <property type="match status" value="1"/>
</dbReference>
<dbReference type="AlphaFoldDB" id="A0A918MLY6"/>
<dbReference type="InterPro" id="IPR002410">
    <property type="entry name" value="Peptidase_S33"/>
</dbReference>
<feature type="active site" description="Nucleophile" evidence="4">
    <location>
        <position position="147"/>
    </location>
</feature>
<feature type="active site" evidence="4">
    <location>
        <position position="291"/>
    </location>
</feature>
<dbReference type="PRINTS" id="PR00793">
    <property type="entry name" value="PROAMNOPTASE"/>
</dbReference>
<evidence type="ECO:0000313" key="7">
    <source>
        <dbReference type="Proteomes" id="UP000634668"/>
    </source>
</evidence>
<organism evidence="6 7">
    <name type="scientific">Arenibacter certesii</name>
    <dbReference type="NCBI Taxonomy" id="228955"/>
    <lineage>
        <taxon>Bacteria</taxon>
        <taxon>Pseudomonadati</taxon>
        <taxon>Bacteroidota</taxon>
        <taxon>Flavobacteriia</taxon>
        <taxon>Flavobacteriales</taxon>
        <taxon>Flavobacteriaceae</taxon>
        <taxon>Arenibacter</taxon>
    </lineage>
</organism>
<dbReference type="GO" id="GO:0008233">
    <property type="term" value="F:peptidase activity"/>
    <property type="evidence" value="ECO:0007669"/>
    <property type="project" value="InterPro"/>
</dbReference>
<evidence type="ECO:0000313" key="6">
    <source>
        <dbReference type="EMBL" id="GGW34755.1"/>
    </source>
</evidence>
<dbReference type="Proteomes" id="UP000634668">
    <property type="component" value="Unassembled WGS sequence"/>
</dbReference>
<reference evidence="6" key="1">
    <citation type="journal article" date="2014" name="Int. J. Syst. Evol. Microbiol.">
        <title>Complete genome sequence of Corynebacterium casei LMG S-19264T (=DSM 44701T), isolated from a smear-ripened cheese.</title>
        <authorList>
            <consortium name="US DOE Joint Genome Institute (JGI-PGF)"/>
            <person name="Walter F."/>
            <person name="Albersmeier A."/>
            <person name="Kalinowski J."/>
            <person name="Ruckert C."/>
        </authorList>
    </citation>
    <scope>NUCLEOTIDE SEQUENCE</scope>
    <source>
        <strain evidence="6">KCTC 12113</strain>
    </source>
</reference>
<dbReference type="GO" id="GO:0006508">
    <property type="term" value="P:proteolysis"/>
    <property type="evidence" value="ECO:0007669"/>
    <property type="project" value="InterPro"/>
</dbReference>
<gene>
    <name evidence="6" type="primary">pepL</name>
    <name evidence="6" type="ORF">GCM10007383_19790</name>
</gene>
<reference evidence="6" key="2">
    <citation type="submission" date="2020-09" db="EMBL/GenBank/DDBJ databases">
        <authorList>
            <person name="Sun Q."/>
            <person name="Kim S."/>
        </authorList>
    </citation>
    <scope>NUCLEOTIDE SEQUENCE</scope>
    <source>
        <strain evidence="6">KCTC 12113</strain>
    </source>
</reference>
<dbReference type="RefSeq" id="WP_026813070.1">
    <property type="nucleotide sequence ID" value="NZ_BMWP01000011.1"/>
</dbReference>
<dbReference type="PIRSF" id="PIRSF005539">
    <property type="entry name" value="Pept_S33_TRI_F1"/>
    <property type="match status" value="1"/>
</dbReference>
<proteinExistence type="inferred from homology"/>
<name>A0A918MLY6_9FLAO</name>
<dbReference type="InterPro" id="IPR029058">
    <property type="entry name" value="AB_hydrolase_fold"/>
</dbReference>
<accession>A0A918MLY6</accession>
<dbReference type="PROSITE" id="PS51257">
    <property type="entry name" value="PROKAR_LIPOPROTEIN"/>
    <property type="match status" value="1"/>
</dbReference>